<dbReference type="AlphaFoldDB" id="A0AB33JXT0"/>
<organism evidence="2">
    <name type="scientific">Kitasatospora sp. CMC57</name>
    <dbReference type="NCBI Taxonomy" id="3231513"/>
    <lineage>
        <taxon>Bacteria</taxon>
        <taxon>Bacillati</taxon>
        <taxon>Actinomycetota</taxon>
        <taxon>Actinomycetes</taxon>
        <taxon>Kitasatosporales</taxon>
        <taxon>Streptomycetaceae</taxon>
        <taxon>Kitasatospora</taxon>
    </lineage>
</organism>
<gene>
    <name evidence="2" type="ORF">KCMC57_17130</name>
</gene>
<protein>
    <submittedName>
        <fullName evidence="2">Uncharacterized protein</fullName>
    </submittedName>
</protein>
<feature type="region of interest" description="Disordered" evidence="1">
    <location>
        <begin position="1"/>
        <end position="34"/>
    </location>
</feature>
<proteinExistence type="predicted"/>
<name>A0AB33JXT0_9ACTN</name>
<evidence type="ECO:0000256" key="1">
    <source>
        <dbReference type="SAM" id="MobiDB-lite"/>
    </source>
</evidence>
<accession>A0AB33JXT0</accession>
<evidence type="ECO:0000313" key="2">
    <source>
        <dbReference type="EMBL" id="BFP45345.1"/>
    </source>
</evidence>
<reference evidence="2" key="1">
    <citation type="submission" date="2024-07" db="EMBL/GenBank/DDBJ databases">
        <title>Complete genome sequences of cellulolytic bacteria, Kitasatospora sp. CMC57 and Streptomyces sp. CMC78, isolated from Japanese agricultural soil.</title>
        <authorList>
            <person name="Hashimoto T."/>
            <person name="Ito M."/>
            <person name="Iwamoto M."/>
            <person name="Fukahori D."/>
            <person name="Shoda T."/>
            <person name="Sakoda M."/>
            <person name="Morohoshi T."/>
            <person name="Mitsuboshi M."/>
            <person name="Nishizawa T."/>
        </authorList>
    </citation>
    <scope>NUCLEOTIDE SEQUENCE</scope>
    <source>
        <strain evidence="2">CMC57</strain>
    </source>
</reference>
<feature type="region of interest" description="Disordered" evidence="1">
    <location>
        <begin position="71"/>
        <end position="103"/>
    </location>
</feature>
<dbReference type="EMBL" id="AP035881">
    <property type="protein sequence ID" value="BFP45345.1"/>
    <property type="molecule type" value="Genomic_DNA"/>
</dbReference>
<sequence>MYSYEVAAAHRQPTSRPIPGMRPSYDAENPTSPTPIYDALYSEYRRLFRALPGDRAGEEDLRFTGFATRDPYTAAGRTEPQPPQQQTFHTFPGHAQGTPQYMPAQSNVPTTGQGWVASGYLSPAVGGRHRSLLSLPPAQY</sequence>